<dbReference type="Gene3D" id="1.25.40.10">
    <property type="entry name" value="Tetratricopeptide repeat domain"/>
    <property type="match status" value="1"/>
</dbReference>
<keyword evidence="3" id="KW-1185">Reference proteome</keyword>
<dbReference type="InterPro" id="IPR019734">
    <property type="entry name" value="TPR_rpt"/>
</dbReference>
<evidence type="ECO:0000313" key="3">
    <source>
        <dbReference type="Proteomes" id="UP000479526"/>
    </source>
</evidence>
<dbReference type="Pfam" id="PF20703">
    <property type="entry name" value="nSTAND1"/>
    <property type="match status" value="1"/>
</dbReference>
<comment type="caution">
    <text evidence="2">The sequence shown here is derived from an EMBL/GenBank/DDBJ whole genome shotgun (WGS) entry which is preliminary data.</text>
</comment>
<dbReference type="Proteomes" id="UP000479526">
    <property type="component" value="Unassembled WGS sequence"/>
</dbReference>
<dbReference type="EMBL" id="WXEW01000008">
    <property type="protein sequence ID" value="NAS25437.1"/>
    <property type="molecule type" value="Genomic_DNA"/>
</dbReference>
<dbReference type="Gene3D" id="3.40.50.300">
    <property type="entry name" value="P-loop containing nucleotide triphosphate hydrolases"/>
    <property type="match status" value="1"/>
</dbReference>
<dbReference type="InterPro" id="IPR011990">
    <property type="entry name" value="TPR-like_helical_dom_sf"/>
</dbReference>
<organism evidence="2 3">
    <name type="scientific">Herbidospora solisilvae</name>
    <dbReference type="NCBI Taxonomy" id="2696284"/>
    <lineage>
        <taxon>Bacteria</taxon>
        <taxon>Bacillati</taxon>
        <taxon>Actinomycetota</taxon>
        <taxon>Actinomycetes</taxon>
        <taxon>Streptosporangiales</taxon>
        <taxon>Streptosporangiaceae</taxon>
        <taxon>Herbidospora</taxon>
    </lineage>
</organism>
<dbReference type="SUPFAM" id="SSF48452">
    <property type="entry name" value="TPR-like"/>
    <property type="match status" value="1"/>
</dbReference>
<gene>
    <name evidence="2" type="ORF">GT755_27610</name>
</gene>
<dbReference type="SMART" id="SM00028">
    <property type="entry name" value="TPR"/>
    <property type="match status" value="3"/>
</dbReference>
<evidence type="ECO:0000313" key="2">
    <source>
        <dbReference type="EMBL" id="NAS25437.1"/>
    </source>
</evidence>
<accession>A0A7C9P1Y1</accession>
<dbReference type="InterPro" id="IPR027417">
    <property type="entry name" value="P-loop_NTPase"/>
</dbReference>
<proteinExistence type="predicted"/>
<dbReference type="InterPro" id="IPR049052">
    <property type="entry name" value="nSTAND1"/>
</dbReference>
<name>A0A7C9P1Y1_9ACTN</name>
<protein>
    <submittedName>
        <fullName evidence="2">Tetratricopeptide repeat protein</fullName>
    </submittedName>
</protein>
<dbReference type="RefSeq" id="WP_161482508.1">
    <property type="nucleotide sequence ID" value="NZ_WXEW01000008.1"/>
</dbReference>
<evidence type="ECO:0000259" key="1">
    <source>
        <dbReference type="Pfam" id="PF20703"/>
    </source>
</evidence>
<reference evidence="2 3" key="1">
    <citation type="submission" date="2020-01" db="EMBL/GenBank/DDBJ databases">
        <title>Herbidospora sp. NEAU-GS84 nov., a novel actinomycete isolated from soil.</title>
        <authorList>
            <person name="Han L."/>
        </authorList>
    </citation>
    <scope>NUCLEOTIDE SEQUENCE [LARGE SCALE GENOMIC DNA]</scope>
    <source>
        <strain evidence="2 3">NEAU-GS84</strain>
    </source>
</reference>
<sequence>MTEINPPYVGLRPFSRAESGKFFGRERESHETADLWQSCQLTVLHGPHGAGKTSLLEAGVVPLIDRSANDVLPIADLSTGAGPTAGGDSFNPYTFAALSSWAPHLPTNRLASLSLPAFFPKESVREARYEEKIAVLAAIDNFEDLFARPGRSGQEQFIDQLVEALRQNAYLHLLISVTDDRSSVLLGDPRLAGIPKGVIRLDKMAAPAAIRAATRPLESTGVTFAPGVAGMLVQTLQSRPEDGHVEVARLQLACSRLWTSLDPGERVIRTRHVAKCAASATPVTAVVEQTISDAARDHLGTDSDLLRSWLYESFVFDRNLGSVYRGETLTAEMPNEVVDALVDANILTTQTDQYGNRWHALTKGTVAEAVENVLRNTSPVRSSPESYLTAAGTAFRDGNFLLAMTQAKEALHRTEDMKLKGEIQTFLGNVAFSQKLYRTAIKHYQEATTVFEVFGVAPVVGRLLAATGRSRRLQGKDVEAMHDLQSALRRVPGDQSIRTELAWTQWYSGRPENAENTLNEVLGAEKELTAALLARAQILADLGRPEDALRDFEKVLPLRRPSARAAYALALALAGHLAEAKSEMTAVEDSAGGHGPAILRLARIAKLSGDTEAAARLAHQARVARSPALPAHLEPIVLELLG</sequence>
<feature type="domain" description="Novel STAND NTPase 1" evidence="1">
    <location>
        <begin position="7"/>
        <end position="353"/>
    </location>
</feature>
<dbReference type="AlphaFoldDB" id="A0A7C9P1Y1"/>